<dbReference type="EMBL" id="AVOT02030060">
    <property type="protein sequence ID" value="MBW0523144.1"/>
    <property type="molecule type" value="Genomic_DNA"/>
</dbReference>
<protein>
    <submittedName>
        <fullName evidence="2">Uncharacterized protein</fullName>
    </submittedName>
</protein>
<sequence>TEPRPQAHQRRAFFSTPTNPSPLQPQILREERPVVKIKAKDYNLDFNGEEVEKYISKVERISQIEGAREEDLAMQMAFWKTDSKIIDAIKAM</sequence>
<dbReference type="OrthoDB" id="2506366at2759"/>
<feature type="non-terminal residue" evidence="2">
    <location>
        <position position="1"/>
    </location>
</feature>
<reference evidence="2" key="1">
    <citation type="submission" date="2021-03" db="EMBL/GenBank/DDBJ databases">
        <title>Draft genome sequence of rust myrtle Austropuccinia psidii MF-1, a brazilian biotype.</title>
        <authorList>
            <person name="Quecine M.C."/>
            <person name="Pachon D.M.R."/>
            <person name="Bonatelli M.L."/>
            <person name="Correr F.H."/>
            <person name="Franceschini L.M."/>
            <person name="Leite T.F."/>
            <person name="Margarido G.R.A."/>
            <person name="Almeida C.A."/>
            <person name="Ferrarezi J.A."/>
            <person name="Labate C.A."/>
        </authorList>
    </citation>
    <scope>NUCLEOTIDE SEQUENCE</scope>
    <source>
        <strain evidence="2">MF-1</strain>
    </source>
</reference>
<evidence type="ECO:0000313" key="2">
    <source>
        <dbReference type="EMBL" id="MBW0523144.1"/>
    </source>
</evidence>
<name>A0A9Q3EL83_9BASI</name>
<accession>A0A9Q3EL83</accession>
<keyword evidence="3" id="KW-1185">Reference proteome</keyword>
<dbReference type="Proteomes" id="UP000765509">
    <property type="component" value="Unassembled WGS sequence"/>
</dbReference>
<organism evidence="2 3">
    <name type="scientific">Austropuccinia psidii MF-1</name>
    <dbReference type="NCBI Taxonomy" id="1389203"/>
    <lineage>
        <taxon>Eukaryota</taxon>
        <taxon>Fungi</taxon>
        <taxon>Dikarya</taxon>
        <taxon>Basidiomycota</taxon>
        <taxon>Pucciniomycotina</taxon>
        <taxon>Pucciniomycetes</taxon>
        <taxon>Pucciniales</taxon>
        <taxon>Sphaerophragmiaceae</taxon>
        <taxon>Austropuccinia</taxon>
    </lineage>
</organism>
<proteinExistence type="predicted"/>
<gene>
    <name evidence="2" type="ORF">O181_062859</name>
</gene>
<evidence type="ECO:0000313" key="3">
    <source>
        <dbReference type="Proteomes" id="UP000765509"/>
    </source>
</evidence>
<comment type="caution">
    <text evidence="2">The sequence shown here is derived from an EMBL/GenBank/DDBJ whole genome shotgun (WGS) entry which is preliminary data.</text>
</comment>
<dbReference type="AlphaFoldDB" id="A0A9Q3EL83"/>
<feature type="region of interest" description="Disordered" evidence="1">
    <location>
        <begin position="1"/>
        <end position="28"/>
    </location>
</feature>
<evidence type="ECO:0000256" key="1">
    <source>
        <dbReference type="SAM" id="MobiDB-lite"/>
    </source>
</evidence>